<dbReference type="EMBL" id="JPXY01000025">
    <property type="protein sequence ID" value="KGQ32217.1"/>
    <property type="molecule type" value="Genomic_DNA"/>
</dbReference>
<keyword evidence="2" id="KW-1185">Reference proteome</keyword>
<proteinExistence type="predicted"/>
<evidence type="ECO:0000313" key="1">
    <source>
        <dbReference type="EMBL" id="KGQ32217.1"/>
    </source>
</evidence>
<dbReference type="AlphaFoldDB" id="A0A0A2XMP2"/>
<accession>A0A0A2XMP2</accession>
<organism evidence="1 2">
    <name type="scientific">Gallibacterium genomosp. 2</name>
    <dbReference type="NCBI Taxonomy" id="155517"/>
    <lineage>
        <taxon>Bacteria</taxon>
        <taxon>Pseudomonadati</taxon>
        <taxon>Pseudomonadota</taxon>
        <taxon>Gammaproteobacteria</taxon>
        <taxon>Pasteurellales</taxon>
        <taxon>Pasteurellaceae</taxon>
        <taxon>Gallibacterium</taxon>
    </lineage>
</organism>
<comment type="caution">
    <text evidence="1">The sequence shown here is derived from an EMBL/GenBank/DDBJ whole genome shotgun (WGS) entry which is preliminary data.</text>
</comment>
<reference evidence="1 2" key="1">
    <citation type="submission" date="2014-08" db="EMBL/GenBank/DDBJ databases">
        <title>Chaperone-usher fimbriae in a diverse selection of Gallibacterium genomes.</title>
        <authorList>
            <person name="Kudirkiene E."/>
            <person name="Bager R.J."/>
            <person name="Johnson T.J."/>
            <person name="Bojesen A.M."/>
        </authorList>
    </citation>
    <scope>NUCLEOTIDE SEQUENCE [LARGE SCALE GENOMIC DNA]</scope>
    <source>
        <strain evidence="1 2">CCM5976</strain>
    </source>
</reference>
<evidence type="ECO:0000313" key="2">
    <source>
        <dbReference type="Proteomes" id="UP000030418"/>
    </source>
</evidence>
<protein>
    <submittedName>
        <fullName evidence="1">Uncharacterized protein</fullName>
    </submittedName>
</protein>
<dbReference type="RefSeq" id="WP_039135577.1">
    <property type="nucleotide sequence ID" value="NZ_JPXY01000025.1"/>
</dbReference>
<sequence length="74" mass="8378">MNANTKDKTLQLEVLERDISALHQPITLLNILAGRTDIEALEPCEIQDALKGIETLLYAQLEMIEDRIAMLKED</sequence>
<gene>
    <name evidence="1" type="ORF">P375_06400</name>
</gene>
<dbReference type="Proteomes" id="UP000030418">
    <property type="component" value="Unassembled WGS sequence"/>
</dbReference>
<name>A0A0A2XMP2_9PAST</name>